<dbReference type="SUPFAM" id="SSF103473">
    <property type="entry name" value="MFS general substrate transporter"/>
    <property type="match status" value="1"/>
</dbReference>
<gene>
    <name evidence="8" type="ORF">SAMN05877842_10741</name>
</gene>
<feature type="transmembrane region" description="Helical" evidence="6">
    <location>
        <begin position="143"/>
        <end position="165"/>
    </location>
</feature>
<feature type="domain" description="Major facilitator superfamily (MFS) profile" evidence="7">
    <location>
        <begin position="18"/>
        <end position="417"/>
    </location>
</feature>
<feature type="transmembrane region" description="Helical" evidence="6">
    <location>
        <begin position="305"/>
        <end position="331"/>
    </location>
</feature>
<dbReference type="OrthoDB" id="9810492at2"/>
<dbReference type="RefSeq" id="WP_097149636.1">
    <property type="nucleotide sequence ID" value="NZ_OBQC01000007.1"/>
</dbReference>
<dbReference type="InterPro" id="IPR005829">
    <property type="entry name" value="Sugar_transporter_CS"/>
</dbReference>
<keyword evidence="2" id="KW-0813">Transport</keyword>
<keyword evidence="4 6" id="KW-1133">Transmembrane helix</keyword>
<evidence type="ECO:0000256" key="5">
    <source>
        <dbReference type="ARBA" id="ARBA00023136"/>
    </source>
</evidence>
<reference evidence="9" key="1">
    <citation type="submission" date="2017-08" db="EMBL/GenBank/DDBJ databases">
        <authorList>
            <person name="Varghese N."/>
            <person name="Submissions S."/>
        </authorList>
    </citation>
    <scope>NUCLEOTIDE SEQUENCE [LARGE SCALE GENOMIC DNA]</scope>
    <source>
        <strain evidence="9">JC23</strain>
    </source>
</reference>
<organism evidence="8 9">
    <name type="scientific">Ureibacillus acetophenoni</name>
    <dbReference type="NCBI Taxonomy" id="614649"/>
    <lineage>
        <taxon>Bacteria</taxon>
        <taxon>Bacillati</taxon>
        <taxon>Bacillota</taxon>
        <taxon>Bacilli</taxon>
        <taxon>Bacillales</taxon>
        <taxon>Caryophanaceae</taxon>
        <taxon>Ureibacillus</taxon>
    </lineage>
</organism>
<evidence type="ECO:0000256" key="3">
    <source>
        <dbReference type="ARBA" id="ARBA00022692"/>
    </source>
</evidence>
<feature type="transmembrane region" description="Helical" evidence="6">
    <location>
        <begin position="21"/>
        <end position="43"/>
    </location>
</feature>
<dbReference type="PROSITE" id="PS00216">
    <property type="entry name" value="SUGAR_TRANSPORT_1"/>
    <property type="match status" value="1"/>
</dbReference>
<feature type="transmembrane region" description="Helical" evidence="6">
    <location>
        <begin position="270"/>
        <end position="293"/>
    </location>
</feature>
<evidence type="ECO:0000259" key="7">
    <source>
        <dbReference type="PROSITE" id="PS50850"/>
    </source>
</evidence>
<dbReference type="Proteomes" id="UP000219252">
    <property type="component" value="Unassembled WGS sequence"/>
</dbReference>
<keyword evidence="5 6" id="KW-0472">Membrane</keyword>
<feature type="transmembrane region" description="Helical" evidence="6">
    <location>
        <begin position="108"/>
        <end position="131"/>
    </location>
</feature>
<evidence type="ECO:0000256" key="1">
    <source>
        <dbReference type="ARBA" id="ARBA00004651"/>
    </source>
</evidence>
<sequence>MTRWLRSWVLTIRSFNRNIRMFMLANILIQIGMGIFMVMYNLYIRGLGYSESVNGSVIAINSLATALMLIPAGILSDRFGRKRLIIIGTTLTAIVLFGRSIVTAEQPMLMFGFLAGVVWALSQVSGVPFLAENSKPNERMHLFSIHFAMVTVANVVGNLLGGFIADGFHTLFNVGIVESIRISLIFGAVVFSIGLVPLFQLKTVTKLEDARQSKTVDPKVVSRDEESFKKNFKMIVLFGLSNLMIGTGSGLVIPYLNLYFANRFDASNSYVGLIIALGSAMTAVAMLIGPILVKRVGKVRALVIFQFVSIPFLFITGFTNSLVIASIGFLLRQALMNAGNPITSAIAMDVVHDKYKGLANSVNQMVFNLGWAMMGLPAAWLVTTYGNYWGYAFTFSITGCLYLVASTYFYIIFGRKYRLKEEE</sequence>
<dbReference type="Gene3D" id="1.20.1250.20">
    <property type="entry name" value="MFS general substrate transporter like domains"/>
    <property type="match status" value="2"/>
</dbReference>
<evidence type="ECO:0000313" key="8">
    <source>
        <dbReference type="EMBL" id="SOC40063.1"/>
    </source>
</evidence>
<dbReference type="InterPro" id="IPR020846">
    <property type="entry name" value="MFS_dom"/>
</dbReference>
<proteinExistence type="predicted"/>
<dbReference type="PANTHER" id="PTHR23525:SF1">
    <property type="entry name" value="NODULIN-LIKE DOMAIN-CONTAINING PROTEIN"/>
    <property type="match status" value="1"/>
</dbReference>
<accession>A0A285UE79</accession>
<feature type="transmembrane region" description="Helical" evidence="6">
    <location>
        <begin position="180"/>
        <end position="201"/>
    </location>
</feature>
<evidence type="ECO:0000256" key="2">
    <source>
        <dbReference type="ARBA" id="ARBA00022448"/>
    </source>
</evidence>
<feature type="transmembrane region" description="Helical" evidence="6">
    <location>
        <begin position="388"/>
        <end position="413"/>
    </location>
</feature>
<evidence type="ECO:0000313" key="9">
    <source>
        <dbReference type="Proteomes" id="UP000219252"/>
    </source>
</evidence>
<dbReference type="GO" id="GO:0005886">
    <property type="term" value="C:plasma membrane"/>
    <property type="evidence" value="ECO:0007669"/>
    <property type="project" value="UniProtKB-SubCell"/>
</dbReference>
<dbReference type="GO" id="GO:0022857">
    <property type="term" value="F:transmembrane transporter activity"/>
    <property type="evidence" value="ECO:0007669"/>
    <property type="project" value="InterPro"/>
</dbReference>
<name>A0A285UE79_9BACL</name>
<dbReference type="PANTHER" id="PTHR23525">
    <property type="entry name" value="TRANSPORTER, PUTATIVE-RELATED"/>
    <property type="match status" value="1"/>
</dbReference>
<keyword evidence="3 6" id="KW-0812">Transmembrane</keyword>
<feature type="transmembrane region" description="Helical" evidence="6">
    <location>
        <begin position="235"/>
        <end position="258"/>
    </location>
</feature>
<dbReference type="Pfam" id="PF07690">
    <property type="entry name" value="MFS_1"/>
    <property type="match status" value="2"/>
</dbReference>
<feature type="transmembrane region" description="Helical" evidence="6">
    <location>
        <begin position="84"/>
        <end position="102"/>
    </location>
</feature>
<dbReference type="EMBL" id="OBQC01000007">
    <property type="protein sequence ID" value="SOC40063.1"/>
    <property type="molecule type" value="Genomic_DNA"/>
</dbReference>
<protein>
    <submittedName>
        <fullName evidence="8">Predicted MFS family arabinose efflux permease</fullName>
    </submittedName>
</protein>
<feature type="transmembrane region" description="Helical" evidence="6">
    <location>
        <begin position="55"/>
        <end position="75"/>
    </location>
</feature>
<evidence type="ECO:0000256" key="4">
    <source>
        <dbReference type="ARBA" id="ARBA00022989"/>
    </source>
</evidence>
<dbReference type="PROSITE" id="PS50850">
    <property type="entry name" value="MFS"/>
    <property type="match status" value="1"/>
</dbReference>
<comment type="subcellular location">
    <subcellularLocation>
        <location evidence="1">Cell membrane</location>
        <topology evidence="1">Multi-pass membrane protein</topology>
    </subcellularLocation>
</comment>
<keyword evidence="9" id="KW-1185">Reference proteome</keyword>
<dbReference type="InterPro" id="IPR011701">
    <property type="entry name" value="MFS"/>
</dbReference>
<dbReference type="AlphaFoldDB" id="A0A285UE79"/>
<evidence type="ECO:0000256" key="6">
    <source>
        <dbReference type="SAM" id="Phobius"/>
    </source>
</evidence>
<dbReference type="InterPro" id="IPR036259">
    <property type="entry name" value="MFS_trans_sf"/>
</dbReference>